<dbReference type="Proteomes" id="UP001301958">
    <property type="component" value="Unassembled WGS sequence"/>
</dbReference>
<reference evidence="1" key="2">
    <citation type="submission" date="2023-05" db="EMBL/GenBank/DDBJ databases">
        <authorList>
            <consortium name="Lawrence Berkeley National Laboratory"/>
            <person name="Steindorff A."/>
            <person name="Hensen N."/>
            <person name="Bonometti L."/>
            <person name="Westerberg I."/>
            <person name="Brannstrom I.O."/>
            <person name="Guillou S."/>
            <person name="Cros-Aarteil S."/>
            <person name="Calhoun S."/>
            <person name="Haridas S."/>
            <person name="Kuo A."/>
            <person name="Mondo S."/>
            <person name="Pangilinan J."/>
            <person name="Riley R."/>
            <person name="Labutti K."/>
            <person name="Andreopoulos B."/>
            <person name="Lipzen A."/>
            <person name="Chen C."/>
            <person name="Yanf M."/>
            <person name="Daum C."/>
            <person name="Ng V."/>
            <person name="Clum A."/>
            <person name="Ohm R."/>
            <person name="Martin F."/>
            <person name="Silar P."/>
            <person name="Natvig D."/>
            <person name="Lalanne C."/>
            <person name="Gautier V."/>
            <person name="Ament-Velasquez S.L."/>
            <person name="Kruys A."/>
            <person name="Hutchinson M.I."/>
            <person name="Powell A.J."/>
            <person name="Barry K."/>
            <person name="Miller A.N."/>
            <person name="Grigoriev I.V."/>
            <person name="Debuchy R."/>
            <person name="Gladieux P."/>
            <person name="Thoren M.H."/>
            <person name="Johannesson H."/>
        </authorList>
    </citation>
    <scope>NUCLEOTIDE SEQUENCE</scope>
    <source>
        <strain evidence="1">CBS 990.96</strain>
    </source>
</reference>
<keyword evidence="2" id="KW-1185">Reference proteome</keyword>
<gene>
    <name evidence="1" type="ORF">QBC38DRAFT_480163</name>
</gene>
<sequence length="226" mass="25621">MGGIFSKLAKYWNIYLTVPEDGSATWIQNRRSNMETSPLYQVPIEILVMIRDFTDSETRQVMRYTSGLPMQVVAGLDLVAAMQDPKPRTEPSSYDILPPLIWPSVWPLHGTNMERGRQRDNMKKLLDRDTATMSCPDCCASQATGCKEQILSKFTSKTAWCSGCRKDHPLVLFSYVQRKLPLNSNRICIGREGAMSLASQTAISWNQLARAPKSRLVKEILVQHPW</sequence>
<comment type="caution">
    <text evidence="1">The sequence shown here is derived from an EMBL/GenBank/DDBJ whole genome shotgun (WGS) entry which is preliminary data.</text>
</comment>
<reference evidence="1" key="1">
    <citation type="journal article" date="2023" name="Mol. Phylogenet. Evol.">
        <title>Genome-scale phylogeny and comparative genomics of the fungal order Sordariales.</title>
        <authorList>
            <person name="Hensen N."/>
            <person name="Bonometti L."/>
            <person name="Westerberg I."/>
            <person name="Brannstrom I.O."/>
            <person name="Guillou S."/>
            <person name="Cros-Aarteil S."/>
            <person name="Calhoun S."/>
            <person name="Haridas S."/>
            <person name="Kuo A."/>
            <person name="Mondo S."/>
            <person name="Pangilinan J."/>
            <person name="Riley R."/>
            <person name="LaButti K."/>
            <person name="Andreopoulos B."/>
            <person name="Lipzen A."/>
            <person name="Chen C."/>
            <person name="Yan M."/>
            <person name="Daum C."/>
            <person name="Ng V."/>
            <person name="Clum A."/>
            <person name="Steindorff A."/>
            <person name="Ohm R.A."/>
            <person name="Martin F."/>
            <person name="Silar P."/>
            <person name="Natvig D.O."/>
            <person name="Lalanne C."/>
            <person name="Gautier V."/>
            <person name="Ament-Velasquez S.L."/>
            <person name="Kruys A."/>
            <person name="Hutchinson M.I."/>
            <person name="Powell A.J."/>
            <person name="Barry K."/>
            <person name="Miller A.N."/>
            <person name="Grigoriev I.V."/>
            <person name="Debuchy R."/>
            <person name="Gladieux P."/>
            <person name="Hiltunen Thoren M."/>
            <person name="Johannesson H."/>
        </authorList>
    </citation>
    <scope>NUCLEOTIDE SEQUENCE</scope>
    <source>
        <strain evidence="1">CBS 990.96</strain>
    </source>
</reference>
<evidence type="ECO:0000313" key="2">
    <source>
        <dbReference type="Proteomes" id="UP001301958"/>
    </source>
</evidence>
<evidence type="ECO:0000313" key="1">
    <source>
        <dbReference type="EMBL" id="KAK4226593.1"/>
    </source>
</evidence>
<protein>
    <submittedName>
        <fullName evidence="1">Uncharacterized protein</fullName>
    </submittedName>
</protein>
<accession>A0AAN7GXT0</accession>
<dbReference type="AlphaFoldDB" id="A0AAN7GXT0"/>
<organism evidence="1 2">
    <name type="scientific">Podospora fimiseda</name>
    <dbReference type="NCBI Taxonomy" id="252190"/>
    <lineage>
        <taxon>Eukaryota</taxon>
        <taxon>Fungi</taxon>
        <taxon>Dikarya</taxon>
        <taxon>Ascomycota</taxon>
        <taxon>Pezizomycotina</taxon>
        <taxon>Sordariomycetes</taxon>
        <taxon>Sordariomycetidae</taxon>
        <taxon>Sordariales</taxon>
        <taxon>Podosporaceae</taxon>
        <taxon>Podospora</taxon>
    </lineage>
</organism>
<name>A0AAN7GXT0_9PEZI</name>
<proteinExistence type="predicted"/>
<dbReference type="EMBL" id="MU865345">
    <property type="protein sequence ID" value="KAK4226593.1"/>
    <property type="molecule type" value="Genomic_DNA"/>
</dbReference>